<evidence type="ECO:0000256" key="6">
    <source>
        <dbReference type="RuleBase" id="RU363041"/>
    </source>
</evidence>
<dbReference type="EMBL" id="JAFIRA010000039">
    <property type="protein sequence ID" value="MCJ2543888.1"/>
    <property type="molecule type" value="Genomic_DNA"/>
</dbReference>
<feature type="transmembrane region" description="Helical" evidence="6">
    <location>
        <begin position="98"/>
        <end position="115"/>
    </location>
</feature>
<evidence type="ECO:0000256" key="5">
    <source>
        <dbReference type="ARBA" id="ARBA00023136"/>
    </source>
</evidence>
<feature type="transmembrane region" description="Helical" evidence="6">
    <location>
        <begin position="179"/>
        <end position="202"/>
    </location>
</feature>
<feature type="transmembrane region" description="Helical" evidence="6">
    <location>
        <begin position="251"/>
        <end position="269"/>
    </location>
</feature>
<feature type="transmembrane region" description="Helical" evidence="6">
    <location>
        <begin position="42"/>
        <end position="61"/>
    </location>
</feature>
<dbReference type="PANTHER" id="PTHR43701">
    <property type="entry name" value="MEMBRANE TRANSPORTER PROTEIN MJ0441-RELATED"/>
    <property type="match status" value="1"/>
</dbReference>
<evidence type="ECO:0000313" key="8">
    <source>
        <dbReference type="Proteomes" id="UP000830835"/>
    </source>
</evidence>
<sequence length="307" mass="31792">MVENGLALGVGGLLAGILAGFLGIGGGTILVPLQVSLGIPPIQAVATSNLSIVMTSIAGSVQNWRMGLLDLKRVILLGIPALITAQVGAMIASRIPGYLLLAAFGVLLLVNTYLVELRKKVASQAQLLEKQVAAENSAENSASPIEGLGLGEGPQGIPLPSAREPMPAWLARTLTGGTAGLLAGLFGIGGGVIMVPMQILLLQETIKVAIQTSLGAIVITAIAATTSHAGLSDLIWNGLGWGDGTLRQNVLWIPGLILGTGGLIGVQISTRTLPKLPDKTVSLLFRGFLAILSLYIFWQAWQDYQAS</sequence>
<keyword evidence="4 6" id="KW-1133">Transmembrane helix</keyword>
<feature type="transmembrane region" description="Helical" evidence="6">
    <location>
        <begin position="73"/>
        <end position="91"/>
    </location>
</feature>
<proteinExistence type="inferred from homology"/>
<evidence type="ECO:0000256" key="3">
    <source>
        <dbReference type="ARBA" id="ARBA00022692"/>
    </source>
</evidence>
<name>A0ABT0CDM7_THEVL</name>
<feature type="transmembrane region" description="Helical" evidence="6">
    <location>
        <begin position="6"/>
        <end position="30"/>
    </location>
</feature>
<evidence type="ECO:0000313" key="7">
    <source>
        <dbReference type="EMBL" id="MCJ2543888.1"/>
    </source>
</evidence>
<dbReference type="PANTHER" id="PTHR43701:SF2">
    <property type="entry name" value="MEMBRANE TRANSPORTER PROTEIN YJNA-RELATED"/>
    <property type="match status" value="1"/>
</dbReference>
<dbReference type="RefSeq" id="WP_244351867.1">
    <property type="nucleotide sequence ID" value="NZ_JAFIRA010000039.1"/>
</dbReference>
<evidence type="ECO:0000256" key="2">
    <source>
        <dbReference type="ARBA" id="ARBA00009142"/>
    </source>
</evidence>
<comment type="similarity">
    <text evidence="2 6">Belongs to the 4-toluene sulfonate uptake permease (TSUP) (TC 2.A.102) family.</text>
</comment>
<dbReference type="Proteomes" id="UP000830835">
    <property type="component" value="Unassembled WGS sequence"/>
</dbReference>
<keyword evidence="8" id="KW-1185">Reference proteome</keyword>
<protein>
    <recommendedName>
        <fullName evidence="6">Probable membrane transporter protein</fullName>
    </recommendedName>
</protein>
<comment type="caution">
    <text evidence="7">The sequence shown here is derived from an EMBL/GenBank/DDBJ whole genome shotgun (WGS) entry which is preliminary data.</text>
</comment>
<keyword evidence="6" id="KW-1003">Cell membrane</keyword>
<reference evidence="7" key="1">
    <citation type="submission" date="2021-02" db="EMBL/GenBank/DDBJ databases">
        <title>The CRISPR/cas machinery reduction and long-range gene transfer in the hot spring cyanobacterium Synechococcus.</title>
        <authorList>
            <person name="Dvorak P."/>
            <person name="Jahodarova E."/>
            <person name="Hasler P."/>
            <person name="Poulickova A."/>
        </authorList>
    </citation>
    <scope>NUCLEOTIDE SEQUENCE</scope>
    <source>
        <strain evidence="7">Rupite</strain>
    </source>
</reference>
<accession>A0ABT0CDM7</accession>
<dbReference type="Pfam" id="PF01925">
    <property type="entry name" value="TauE"/>
    <property type="match status" value="1"/>
</dbReference>
<gene>
    <name evidence="7" type="ORF">JX360_13420</name>
</gene>
<dbReference type="InterPro" id="IPR051598">
    <property type="entry name" value="TSUP/Inactive_protease-like"/>
</dbReference>
<feature type="transmembrane region" description="Helical" evidence="6">
    <location>
        <begin position="281"/>
        <end position="301"/>
    </location>
</feature>
<keyword evidence="5 6" id="KW-0472">Membrane</keyword>
<evidence type="ECO:0000256" key="1">
    <source>
        <dbReference type="ARBA" id="ARBA00004141"/>
    </source>
</evidence>
<dbReference type="InterPro" id="IPR002781">
    <property type="entry name" value="TM_pro_TauE-like"/>
</dbReference>
<keyword evidence="3 6" id="KW-0812">Transmembrane</keyword>
<organism evidence="7 8">
    <name type="scientific">Thermostichus vulcanus str. 'Rupite'</name>
    <dbReference type="NCBI Taxonomy" id="2813851"/>
    <lineage>
        <taxon>Bacteria</taxon>
        <taxon>Bacillati</taxon>
        <taxon>Cyanobacteriota</taxon>
        <taxon>Cyanophyceae</taxon>
        <taxon>Thermostichales</taxon>
        <taxon>Thermostichaceae</taxon>
        <taxon>Thermostichus</taxon>
    </lineage>
</organism>
<comment type="subcellular location">
    <subcellularLocation>
        <location evidence="6">Cell membrane</location>
        <topology evidence="6">Multi-pass membrane protein</topology>
    </subcellularLocation>
    <subcellularLocation>
        <location evidence="1">Membrane</location>
        <topology evidence="1">Multi-pass membrane protein</topology>
    </subcellularLocation>
</comment>
<evidence type="ECO:0000256" key="4">
    <source>
        <dbReference type="ARBA" id="ARBA00022989"/>
    </source>
</evidence>